<dbReference type="InterPro" id="IPR006016">
    <property type="entry name" value="UspA"/>
</dbReference>
<evidence type="ECO:0000256" key="2">
    <source>
        <dbReference type="ARBA" id="ARBA00022741"/>
    </source>
</evidence>
<accession>A0A7K1UWS4</accession>
<evidence type="ECO:0000313" key="5">
    <source>
        <dbReference type="EMBL" id="MVU78298.1"/>
    </source>
</evidence>
<dbReference type="PANTHER" id="PTHR46268:SF27">
    <property type="entry name" value="UNIVERSAL STRESS PROTEIN RV2623"/>
    <property type="match status" value="1"/>
</dbReference>
<proteinExistence type="inferred from homology"/>
<name>A0A7K1UWS4_9NOCA</name>
<dbReference type="AlphaFoldDB" id="A0A7K1UWS4"/>
<comment type="similarity">
    <text evidence="1">Belongs to the universal stress protein A family.</text>
</comment>
<dbReference type="EMBL" id="WRPP01000002">
    <property type="protein sequence ID" value="MVU78298.1"/>
    <property type="molecule type" value="Genomic_DNA"/>
</dbReference>
<dbReference type="Pfam" id="PF00582">
    <property type="entry name" value="Usp"/>
    <property type="match status" value="2"/>
</dbReference>
<dbReference type="InterPro" id="IPR014729">
    <property type="entry name" value="Rossmann-like_a/b/a_fold"/>
</dbReference>
<dbReference type="GO" id="GO:0005524">
    <property type="term" value="F:ATP binding"/>
    <property type="evidence" value="ECO:0007669"/>
    <property type="project" value="UniProtKB-KW"/>
</dbReference>
<evidence type="ECO:0000256" key="1">
    <source>
        <dbReference type="ARBA" id="ARBA00008791"/>
    </source>
</evidence>
<sequence>MADNADPTTGFDPAHGSENGIVVGADGSEIAYQAVAWAAAEADRRGWPLHIVTSYASPVGRGDTPLTAEDMAEVRSQGQQVLADAVRMARHTVPGDNLRVSTELIFDMITTALIDRSRQARLIVVGNRGLGALRRAVLGSVSTALARHAHCPVAIVHGVSETEAAAMAKPVVVGVDGSPNSVPAIEMAFEEASLRKVDLIAVHAWSDASGFDLPVMGWDAIHRNEDVLLESALADYTERFPDVVVRRVVALDTPVRALLEQADTAQLVVVGSHGRGGFSGVVLGSVSTALLHMAQCPVLVVRRPSQTRAEDPAGQ</sequence>
<dbReference type="PRINTS" id="PR01438">
    <property type="entry name" value="UNVRSLSTRESS"/>
</dbReference>
<dbReference type="RefSeq" id="WP_157387820.1">
    <property type="nucleotide sequence ID" value="NZ_WRPP01000002.1"/>
</dbReference>
<feature type="domain" description="UspA" evidence="4">
    <location>
        <begin position="21"/>
        <end position="157"/>
    </location>
</feature>
<evidence type="ECO:0000256" key="3">
    <source>
        <dbReference type="ARBA" id="ARBA00022840"/>
    </source>
</evidence>
<keyword evidence="2" id="KW-0547">Nucleotide-binding</keyword>
<dbReference type="Gene3D" id="3.40.50.620">
    <property type="entry name" value="HUPs"/>
    <property type="match status" value="2"/>
</dbReference>
<keyword evidence="3" id="KW-0067">ATP-binding</keyword>
<reference evidence="5 6" key="1">
    <citation type="submission" date="2019-12" db="EMBL/GenBank/DDBJ databases">
        <title>Nocardia sp. nov. ET3-3 isolated from soil.</title>
        <authorList>
            <person name="Kanchanasin P."/>
            <person name="Tanasupawat S."/>
            <person name="Yuki M."/>
            <person name="Kudo T."/>
        </authorList>
    </citation>
    <scope>NUCLEOTIDE SEQUENCE [LARGE SCALE GENOMIC DNA]</scope>
    <source>
        <strain evidence="5 6">ET3-3</strain>
    </source>
</reference>
<evidence type="ECO:0000259" key="4">
    <source>
        <dbReference type="Pfam" id="PF00582"/>
    </source>
</evidence>
<feature type="domain" description="UspA" evidence="4">
    <location>
        <begin position="167"/>
        <end position="302"/>
    </location>
</feature>
<gene>
    <name evidence="5" type="ORF">GPX89_13715</name>
</gene>
<organism evidence="5 6">
    <name type="scientific">Nocardia terrae</name>
    <dbReference type="NCBI Taxonomy" id="2675851"/>
    <lineage>
        <taxon>Bacteria</taxon>
        <taxon>Bacillati</taxon>
        <taxon>Actinomycetota</taxon>
        <taxon>Actinomycetes</taxon>
        <taxon>Mycobacteriales</taxon>
        <taxon>Nocardiaceae</taxon>
        <taxon>Nocardia</taxon>
    </lineage>
</organism>
<dbReference type="PANTHER" id="PTHR46268">
    <property type="entry name" value="STRESS RESPONSE PROTEIN NHAX"/>
    <property type="match status" value="1"/>
</dbReference>
<dbReference type="InterPro" id="IPR006015">
    <property type="entry name" value="Universal_stress_UspA"/>
</dbReference>
<protein>
    <submittedName>
        <fullName evidence="5">Universal stress protein</fullName>
    </submittedName>
</protein>
<dbReference type="SUPFAM" id="SSF52402">
    <property type="entry name" value="Adenine nucleotide alpha hydrolases-like"/>
    <property type="match status" value="2"/>
</dbReference>
<evidence type="ECO:0000313" key="6">
    <source>
        <dbReference type="Proteomes" id="UP000466794"/>
    </source>
</evidence>
<comment type="caution">
    <text evidence="5">The sequence shown here is derived from an EMBL/GenBank/DDBJ whole genome shotgun (WGS) entry which is preliminary data.</text>
</comment>
<keyword evidence="6" id="KW-1185">Reference proteome</keyword>
<dbReference type="Proteomes" id="UP000466794">
    <property type="component" value="Unassembled WGS sequence"/>
</dbReference>